<dbReference type="InterPro" id="IPR011249">
    <property type="entry name" value="Metalloenz_LuxS/M16"/>
</dbReference>
<feature type="region of interest" description="Disordered" evidence="1">
    <location>
        <begin position="633"/>
        <end position="666"/>
    </location>
</feature>
<evidence type="ECO:0000256" key="1">
    <source>
        <dbReference type="SAM" id="MobiDB-lite"/>
    </source>
</evidence>
<dbReference type="InterPro" id="IPR055130">
    <property type="entry name" value="PreP_C"/>
</dbReference>
<dbReference type="GO" id="GO:0016485">
    <property type="term" value="P:protein processing"/>
    <property type="evidence" value="ECO:0007669"/>
    <property type="project" value="TreeGrafter"/>
</dbReference>
<evidence type="ECO:0000313" key="4">
    <source>
        <dbReference type="Proteomes" id="UP000244811"/>
    </source>
</evidence>
<dbReference type="Proteomes" id="UP000244811">
    <property type="component" value="Chromosome 2"/>
</dbReference>
<accession>A0A976QXA6</accession>
<dbReference type="AlphaFoldDB" id="A0A976QXA6"/>
<feature type="compositionally biased region" description="Polar residues" evidence="1">
    <location>
        <begin position="1"/>
        <end position="19"/>
    </location>
</feature>
<dbReference type="Gene3D" id="3.30.830.10">
    <property type="entry name" value="Metalloenzyme, LuxS/M16 peptidase-like"/>
    <property type="match status" value="4"/>
</dbReference>
<gene>
    <name evidence="3" type="ORF">MACK_001571</name>
</gene>
<dbReference type="Pfam" id="PF22516">
    <property type="entry name" value="PreP_C"/>
    <property type="match status" value="1"/>
</dbReference>
<name>A0A976QXA6_THEOR</name>
<dbReference type="SUPFAM" id="SSF63411">
    <property type="entry name" value="LuxS/MPP-like metallohydrolase"/>
    <property type="match status" value="4"/>
</dbReference>
<dbReference type="EMBL" id="CP056071">
    <property type="protein sequence ID" value="UKK02216.2"/>
    <property type="molecule type" value="Genomic_DNA"/>
</dbReference>
<sequence>MATYSDVNVSHNSKLSSKNQLHDQRYSVVGKIPFSSGVDQVESSENKKYDSFVYLKSNSSEKEVDTNKVEAWVKEAMEVEHAAFNKFLTSYVENVDAVVTFYKHKVTGLTVVSFRTSDKNKEMAFDVSAPTYQFNDHGCTHITEHSVLIKTEDYKVFNSFYYQVAGMYYSFINALYYKNRTRYYFTSLNEKSFYQLADQFMSSFFKPSFLKDKDIVKQEGWHYKVTKSNEKDSNTKEVGVDVHGRHVTFSGVVYNEMKKRTYANPVDKGVSVLDHNLFSNTLRYDSGGNPEDIVDLTHQELVDFYNMFYGPRTATVYFHGPDDVYKRLEFVDEYLNKHNLGVRPDPKTGEYSHTASPEFVKQISVQEEYKESPKYVKTQFNALHKDEDVMMMGWVLDPKYKGTNKYDLDSVDKLAFEVVKHMLLDSQESVFQKALVDSELGSRVVGPGLDDFYPLYPHMTFMFGVEGVKFTDKTREENVKRFEQQVFKALKEVVENGFSREAVKSALNKVEFRHTEQNYLMREHRQGYNPRGLTQLRFVQPQLEQGKDPLEFVRLDKLMLELRQRVSKDRNYLSNLVKKHMLNNTTRVTLHMEAVESKEYEKEFNKKVVEKLQSRLSKLSKEEVDKMEEEYKKFKEEREQRQDPKAYDSFPEFDPSEVAKRDTKDQKVYKLTESSLKEQSSLKRAHPDTKKDEVVVLANQAHSNGVLYMDYALPLDSLSVDDLKYLYVFSQMLQESGTDKLTPEEVSYLVDKNLGGVSFSTYFTTESNNQTYDDPKKGLGYLVVRSKALKHKTDQMVDVVNDLLLNANFSNSKKGVVVVKRSVKQLEYSMRDLAHVFTLRRMSSKFSVANYADEVVNGFTQLEFLRDKLVPLAEKDWSKVESKLNELRKKLMKVNNLTVNLTGDQELVDSFLKNSTQFYNKLTSTFKSDEQKSDETKVWVEEVLKNKLMESTNQHELLVLPLRNNFVGVGGKLFSKDDKKSGEHRVAMHYLMRTYLYRFLRTSGGAYGAHVYLMDTGHVAIVSYADPNFMSTLEVYRKTPEGLKEASDSLSDKGLKMHVVGTLSSMDRQQNAEDKAESVLKSYLRGETSEQRQKLREEVVSTTKKVFKEVESKFRQSTDWQNVCSMVNRVSAETAPSQYKRLY</sequence>
<organism evidence="3 4">
    <name type="scientific">Theileria orientalis</name>
    <dbReference type="NCBI Taxonomy" id="68886"/>
    <lineage>
        <taxon>Eukaryota</taxon>
        <taxon>Sar</taxon>
        <taxon>Alveolata</taxon>
        <taxon>Apicomplexa</taxon>
        <taxon>Aconoidasida</taxon>
        <taxon>Piroplasmida</taxon>
        <taxon>Theileriidae</taxon>
        <taxon>Theileria</taxon>
    </lineage>
</organism>
<evidence type="ECO:0000313" key="3">
    <source>
        <dbReference type="EMBL" id="UKK02216.2"/>
    </source>
</evidence>
<reference evidence="3" key="1">
    <citation type="submission" date="2022-07" db="EMBL/GenBank/DDBJ databases">
        <title>Evaluation of T. orientalis genome assembly methods using nanopore sequencing and analysis of variation between genomes.</title>
        <authorList>
            <person name="Yam J."/>
            <person name="Micallef M.L."/>
            <person name="Liu M."/>
            <person name="Djordjevic S.P."/>
            <person name="Bogema D.R."/>
            <person name="Jenkins C."/>
        </authorList>
    </citation>
    <scope>NUCLEOTIDE SEQUENCE</scope>
    <source>
        <strain evidence="3">Goon Nure</strain>
    </source>
</reference>
<dbReference type="Pfam" id="PF05193">
    <property type="entry name" value="Peptidase_M16_C"/>
    <property type="match status" value="1"/>
</dbReference>
<dbReference type="InterPro" id="IPR007863">
    <property type="entry name" value="Peptidase_M16_C"/>
</dbReference>
<dbReference type="Pfam" id="PF08367">
    <property type="entry name" value="M16C_assoc"/>
    <property type="match status" value="1"/>
</dbReference>
<dbReference type="PANTHER" id="PTHR43016:SF13">
    <property type="entry name" value="PRESEQUENCE PROTEASE, MITOCHONDRIAL"/>
    <property type="match status" value="1"/>
</dbReference>
<protein>
    <recommendedName>
        <fullName evidence="2">Peptidase M16C associated domain-containing protein</fullName>
    </recommendedName>
</protein>
<proteinExistence type="predicted"/>
<dbReference type="GO" id="GO:0046872">
    <property type="term" value="F:metal ion binding"/>
    <property type="evidence" value="ECO:0007669"/>
    <property type="project" value="InterPro"/>
</dbReference>
<evidence type="ECO:0000259" key="2">
    <source>
        <dbReference type="SMART" id="SM01264"/>
    </source>
</evidence>
<dbReference type="SMART" id="SM01264">
    <property type="entry name" value="M16C_associated"/>
    <property type="match status" value="1"/>
</dbReference>
<feature type="compositionally biased region" description="Basic and acidic residues" evidence="1">
    <location>
        <begin position="657"/>
        <end position="666"/>
    </location>
</feature>
<feature type="region of interest" description="Disordered" evidence="1">
    <location>
        <begin position="1"/>
        <end position="20"/>
    </location>
</feature>
<dbReference type="GO" id="GO:0004222">
    <property type="term" value="F:metalloendopeptidase activity"/>
    <property type="evidence" value="ECO:0007669"/>
    <property type="project" value="TreeGrafter"/>
</dbReference>
<dbReference type="PANTHER" id="PTHR43016">
    <property type="entry name" value="PRESEQUENCE PROTEASE"/>
    <property type="match status" value="1"/>
</dbReference>
<feature type="compositionally biased region" description="Basic and acidic residues" evidence="1">
    <location>
        <begin position="633"/>
        <end position="646"/>
    </location>
</feature>
<dbReference type="InterPro" id="IPR013578">
    <property type="entry name" value="Peptidase_M16C_assoc"/>
</dbReference>
<feature type="domain" description="Peptidase M16C associated" evidence="2">
    <location>
        <begin position="595"/>
        <end position="868"/>
    </location>
</feature>